<keyword evidence="1" id="KW-0596">Phosphopantetheine</keyword>
<comment type="caution">
    <text evidence="4">The sequence shown here is derived from an EMBL/GenBank/DDBJ whole genome shotgun (WGS) entry which is preliminary data.</text>
</comment>
<dbReference type="Pfam" id="PF08659">
    <property type="entry name" value="KR"/>
    <property type="match status" value="1"/>
</dbReference>
<dbReference type="AlphaFoldDB" id="A0A9W9BLD2"/>
<dbReference type="OrthoDB" id="329835at2759"/>
<keyword evidence="5" id="KW-1185">Reference proteome</keyword>
<gene>
    <name evidence="4" type="ORF">N0V84_007537</name>
</gene>
<dbReference type="PROSITE" id="PS50075">
    <property type="entry name" value="CARRIER"/>
    <property type="match status" value="1"/>
</dbReference>
<dbReference type="SUPFAM" id="SSF51735">
    <property type="entry name" value="NAD(P)-binding Rossmann-fold domains"/>
    <property type="match status" value="1"/>
</dbReference>
<dbReference type="PANTHER" id="PTHR43775:SF28">
    <property type="entry name" value="SYNTHASE, PUTATIVE-RELATED"/>
    <property type="match status" value="1"/>
</dbReference>
<dbReference type="InterPro" id="IPR009081">
    <property type="entry name" value="PP-bd_ACP"/>
</dbReference>
<evidence type="ECO:0000256" key="2">
    <source>
        <dbReference type="ARBA" id="ARBA00022553"/>
    </source>
</evidence>
<reference evidence="4" key="1">
    <citation type="submission" date="2022-10" db="EMBL/GenBank/DDBJ databases">
        <title>Tapping the CABI collections for fungal endophytes: first genome assemblies for Collariella, Neodidymelliopsis, Ascochyta clinopodiicola, Didymella pomorum, Didymosphaeria variabile, Neocosmospora piperis and Neocucurbitaria cava.</title>
        <authorList>
            <person name="Hill R."/>
        </authorList>
    </citation>
    <scope>NUCLEOTIDE SEQUENCE</scope>
    <source>
        <strain evidence="4">IMI 366586</strain>
    </source>
</reference>
<dbReference type="InterPro" id="IPR036291">
    <property type="entry name" value="NAD(P)-bd_dom_sf"/>
</dbReference>
<proteinExistence type="predicted"/>
<protein>
    <recommendedName>
        <fullName evidence="3">Carrier domain-containing protein</fullName>
    </recommendedName>
</protein>
<dbReference type="InterPro" id="IPR013968">
    <property type="entry name" value="PKS_KR"/>
</dbReference>
<organism evidence="4 5">
    <name type="scientific">Fusarium piperis</name>
    <dbReference type="NCBI Taxonomy" id="1435070"/>
    <lineage>
        <taxon>Eukaryota</taxon>
        <taxon>Fungi</taxon>
        <taxon>Dikarya</taxon>
        <taxon>Ascomycota</taxon>
        <taxon>Pezizomycotina</taxon>
        <taxon>Sordariomycetes</taxon>
        <taxon>Hypocreomycetidae</taxon>
        <taxon>Hypocreales</taxon>
        <taxon>Nectriaceae</taxon>
        <taxon>Fusarium</taxon>
        <taxon>Fusarium solani species complex</taxon>
    </lineage>
</organism>
<keyword evidence="2" id="KW-0597">Phosphoprotein</keyword>
<dbReference type="GO" id="GO:0004312">
    <property type="term" value="F:fatty acid synthase activity"/>
    <property type="evidence" value="ECO:0007669"/>
    <property type="project" value="TreeGrafter"/>
</dbReference>
<evidence type="ECO:0000313" key="4">
    <source>
        <dbReference type="EMBL" id="KAJ4317084.1"/>
    </source>
</evidence>
<dbReference type="Gene3D" id="3.90.180.10">
    <property type="entry name" value="Medium-chain alcohol dehydrogenases, catalytic domain"/>
    <property type="match status" value="1"/>
</dbReference>
<feature type="domain" description="Carrier" evidence="3">
    <location>
        <begin position="262"/>
        <end position="308"/>
    </location>
</feature>
<sequence length="308" mass="34044">MDVFMANRSCCCVDMDQMCSKRQSICKELHRAVVRYYKEGYTVPIGPNKVFDADVVQDAFRCMQKAYPLARSSSRVIEAAPKLKGVLQMSMILRGNAVSRMSYKDWTTAIEPKIQGTWNLHRATANYASANAFLDSFFQYRTELGLPAFTVDIGDVTNIGVTSGDEGLKRVMKLTGAYEINEQELLDAIAMSMTFPAVPSPPRMRGPASTFVTHSNFVVGLASATPFESAENRLGASTRSSSFNDSLNSFLDSIRSRLRDTATANTLARKIGKKLLSLIMKPKEDLVTSTPLADLGMDSLVAIEMRTW</sequence>
<accession>A0A9W9BLD2</accession>
<dbReference type="InterPro" id="IPR050091">
    <property type="entry name" value="PKS_NRPS_Biosynth_Enz"/>
</dbReference>
<dbReference type="GO" id="GO:0006633">
    <property type="term" value="P:fatty acid biosynthetic process"/>
    <property type="evidence" value="ECO:0007669"/>
    <property type="project" value="TreeGrafter"/>
</dbReference>
<evidence type="ECO:0000313" key="5">
    <source>
        <dbReference type="Proteomes" id="UP001140502"/>
    </source>
</evidence>
<name>A0A9W9BLD2_9HYPO</name>
<dbReference type="EMBL" id="JAPEUR010000167">
    <property type="protein sequence ID" value="KAJ4317084.1"/>
    <property type="molecule type" value="Genomic_DNA"/>
</dbReference>
<evidence type="ECO:0000259" key="3">
    <source>
        <dbReference type="PROSITE" id="PS50075"/>
    </source>
</evidence>
<dbReference type="Gene3D" id="3.40.50.720">
    <property type="entry name" value="NAD(P)-binding Rossmann-like Domain"/>
    <property type="match status" value="2"/>
</dbReference>
<dbReference type="GO" id="GO:0044550">
    <property type="term" value="P:secondary metabolite biosynthetic process"/>
    <property type="evidence" value="ECO:0007669"/>
    <property type="project" value="TreeGrafter"/>
</dbReference>
<dbReference type="PANTHER" id="PTHR43775">
    <property type="entry name" value="FATTY ACID SYNTHASE"/>
    <property type="match status" value="1"/>
</dbReference>
<evidence type="ECO:0000256" key="1">
    <source>
        <dbReference type="ARBA" id="ARBA00022450"/>
    </source>
</evidence>
<dbReference type="Proteomes" id="UP001140502">
    <property type="component" value="Unassembled WGS sequence"/>
</dbReference>